<evidence type="ECO:0000313" key="12">
    <source>
        <dbReference type="EMBL" id="MFD2871258.1"/>
    </source>
</evidence>
<dbReference type="PANTHER" id="PTHR32438">
    <property type="entry name" value="4-ALPHA-GLUCANOTRANSFERASE DPE1, CHLOROPLASTIC/AMYLOPLASTIC"/>
    <property type="match status" value="1"/>
</dbReference>
<dbReference type="SMART" id="SM00642">
    <property type="entry name" value="Aamy"/>
    <property type="match status" value="1"/>
</dbReference>
<keyword evidence="12" id="KW-0413">Isomerase</keyword>
<dbReference type="EC" id="2.4.1.25" evidence="3 10"/>
<evidence type="ECO:0000256" key="9">
    <source>
        <dbReference type="ARBA" id="ARBA00031501"/>
    </source>
</evidence>
<dbReference type="InterPro" id="IPR003385">
    <property type="entry name" value="Glyco_hydro_77"/>
</dbReference>
<evidence type="ECO:0000256" key="5">
    <source>
        <dbReference type="ARBA" id="ARBA00022676"/>
    </source>
</evidence>
<evidence type="ECO:0000256" key="6">
    <source>
        <dbReference type="ARBA" id="ARBA00022679"/>
    </source>
</evidence>
<reference evidence="13" key="1">
    <citation type="journal article" date="2019" name="Int. J. Syst. Evol. Microbiol.">
        <title>The Global Catalogue of Microorganisms (GCM) 10K type strain sequencing project: providing services to taxonomists for standard genome sequencing and annotation.</title>
        <authorList>
            <consortium name="The Broad Institute Genomics Platform"/>
            <consortium name="The Broad Institute Genome Sequencing Center for Infectious Disease"/>
            <person name="Wu L."/>
            <person name="Ma J."/>
        </authorList>
    </citation>
    <scope>NUCLEOTIDE SEQUENCE [LARGE SCALE GENOMIC DNA]</scope>
    <source>
        <strain evidence="13">KCTC 22437</strain>
    </source>
</reference>
<proteinExistence type="inferred from homology"/>
<evidence type="ECO:0000256" key="8">
    <source>
        <dbReference type="ARBA" id="ARBA00031423"/>
    </source>
</evidence>
<protein>
    <recommendedName>
        <fullName evidence="4 10">4-alpha-glucanotransferase</fullName>
        <ecNumber evidence="3 10">2.4.1.25</ecNumber>
    </recommendedName>
    <alternativeName>
        <fullName evidence="8 10">Amylomaltase</fullName>
    </alternativeName>
    <alternativeName>
        <fullName evidence="9 10">Disproportionating enzyme</fullName>
    </alternativeName>
</protein>
<dbReference type="NCBIfam" id="TIGR00217">
    <property type="entry name" value="malQ"/>
    <property type="match status" value="1"/>
</dbReference>
<organism evidence="12 13">
    <name type="scientific">Mucilaginibacter ximonensis</name>
    <dbReference type="NCBI Taxonomy" id="538021"/>
    <lineage>
        <taxon>Bacteria</taxon>
        <taxon>Pseudomonadati</taxon>
        <taxon>Bacteroidota</taxon>
        <taxon>Sphingobacteriia</taxon>
        <taxon>Sphingobacteriales</taxon>
        <taxon>Sphingobacteriaceae</taxon>
        <taxon>Mucilaginibacter</taxon>
    </lineage>
</organism>
<dbReference type="GO" id="GO:0047470">
    <property type="term" value="F:(1,4)-alpha-D-glucan 1-alpha-D-glucosylmutase activity"/>
    <property type="evidence" value="ECO:0007669"/>
    <property type="project" value="UniProtKB-EC"/>
</dbReference>
<dbReference type="Gene3D" id="3.30.1590.10">
    <property type="entry name" value="Maltooligosyl trehalose synthase, domain 2"/>
    <property type="match status" value="1"/>
</dbReference>
<evidence type="ECO:0000256" key="3">
    <source>
        <dbReference type="ARBA" id="ARBA00012560"/>
    </source>
</evidence>
<dbReference type="CDD" id="cd11336">
    <property type="entry name" value="AmyAc_MTSase"/>
    <property type="match status" value="1"/>
</dbReference>
<gene>
    <name evidence="12" type="primary">treY</name>
    <name evidence="12" type="ORF">ACFS5N_02185</name>
</gene>
<comment type="caution">
    <text evidence="12">The sequence shown here is derived from an EMBL/GenBank/DDBJ whole genome shotgun (WGS) entry which is preliminary data.</text>
</comment>
<comment type="similarity">
    <text evidence="2 10">Belongs to the disproportionating enzyme family.</text>
</comment>
<comment type="catalytic activity">
    <reaction evidence="1 10">
        <text>Transfers a segment of a (1-&gt;4)-alpha-D-glucan to a new position in an acceptor, which may be glucose or a (1-&gt;4)-alpha-D-glucan.</text>
        <dbReference type="EC" id="2.4.1.25"/>
    </reaction>
</comment>
<dbReference type="EMBL" id="JBHUPD010000001">
    <property type="protein sequence ID" value="MFD2871258.1"/>
    <property type="molecule type" value="Genomic_DNA"/>
</dbReference>
<keyword evidence="7 10" id="KW-0119">Carbohydrate metabolism</keyword>
<dbReference type="SUPFAM" id="SSF51445">
    <property type="entry name" value="(Trans)glycosidases"/>
    <property type="match status" value="2"/>
</dbReference>
<dbReference type="Gene3D" id="3.20.20.80">
    <property type="entry name" value="Glycosidases"/>
    <property type="match status" value="2"/>
</dbReference>
<dbReference type="Proteomes" id="UP001597557">
    <property type="component" value="Unassembled WGS sequence"/>
</dbReference>
<sequence length="1335" mass="153401">MFNPISTYRIQFHKDFTFKHLKKIIPYLQQLGIKTLYASPVFEATPGSMHGYDVVNPLKINPEIGTLDELREISKTLRELQINWLQDIVPNHMAFHPNNNWLMDVLEKGNASAYAPFFDIEWNSSFEDKRIMVPFLGTSFDEAVDQKQIRLVDNRGKLKLAYYDQQYPATVDNRPKFTAKFIDQVNNDANLIKDIAARQAYRLCHWQETDKQINYRRFFTVNGLICLNMQDEAVFDAYHKLIKQLIDEGIFQGLRVDHIDGLADPEGYLQRLKNLAGPDVYIVVEKILEEDEALPNDWPVQGTTGYDFLAQLNNLFTETKNRRIFTANYQQLTGNTKQPQKSASEKKAYILKHHMAGELENLYQLFLRSNLVTSKELQQINSHLKEAIAQFLIHCPVYRYYGRHMPLAEAEAQEIAKLIDDIPTANPALATLKRIFTEQPDKENKDYNSRALVFYRRCMQFTGPLMAKGVEDTLMYTSNRFIGHNEVGDSPFAFGLTHDQFHQLMCQRQAQCPLAINATSTHDTKRGEDVRARLNVLTDIPADWFGFLESLPKPAEIDKNDAYFIYQSIIGAHPMPQTKDDSFTARLQDYLLKALREGKERSDWASPNENYETRIKDFISDLLADKSDFRKNFMAFHERVSDFGIINSLSQVLLKFACPGVPDVYQGADLWDLSLVDPDNRRPVDYQLRQSYLAGETRHDINSWQQLWDERYTGKIKLHLTQRLLTIRANQPALFTQGDYIPLKTAGKYKDNIFAFARQFANSWYMVAVPLHLAALGADGKVPLKFDWADTTISLPETTPRGWKNLLTGTEGYATESIEIKTLFEGLPLALLQFDQPADRGAGLLLHITSLPSAFGLGDMGPAAHQFIDFLFNSGQRYWQILPLNPVDRGAGYSPYSSTSAMAGNVLLISPELLVADGWLNDKEIRSSRLPVTQQANFEQAVVLKSKLFIKAYQRFKQSNAEVQRQFEVFKSTETKWLDDFALYQALKQANAQKPWYEWPKDQRNRNSKSLQNARVKYAEEIDLEKWLQYIFSKQWHTLHNQAKRKGITLVGDLPFYISYDSADVWANPELFKLDHKGNIAGIAGVPPDYFSAEGQLWGMPVYNWEAHHQDGYHWWLQRIRKNLEYVDLIRLDHFRAFVNYWEVPGNEHTAVNGKWMPGPGAKLFDTFKAELGNLPFVAEDLGDIDAPVYSLRDQFDLPGMRVLQFAFGDNMPVSPHIPHYFTPNSFAYTGTHDNNTLKGWYSTDLDVNGKQIIDQYTGQKTSAKNICDIMIRLCYASVAGVAILPMQDALELGGEHRMNLPSSADGNWTWRLTEKQLNKQLSPRLRDLTRFYNR</sequence>
<dbReference type="InterPro" id="IPR013797">
    <property type="entry name" value="Maltooligo_trehalose_synth_4"/>
</dbReference>
<dbReference type="Gene3D" id="1.10.150.200">
    <property type="entry name" value="Maltooligosyl trehalose synthase, domain 3"/>
    <property type="match status" value="1"/>
</dbReference>
<dbReference type="Gene3D" id="1.10.10.470">
    <property type="entry name" value="Maltooligosyl trehalose synthase, domain 4"/>
    <property type="match status" value="1"/>
</dbReference>
<name>A0ABW5Y7C0_9SPHI</name>
<accession>A0ABW5Y7C0</accession>
<evidence type="ECO:0000313" key="13">
    <source>
        <dbReference type="Proteomes" id="UP001597557"/>
    </source>
</evidence>
<dbReference type="NCBIfam" id="NF011080">
    <property type="entry name" value="PRK14508.1-3"/>
    <property type="match status" value="1"/>
</dbReference>
<evidence type="ECO:0000256" key="2">
    <source>
        <dbReference type="ARBA" id="ARBA00005684"/>
    </source>
</evidence>
<evidence type="ECO:0000256" key="10">
    <source>
        <dbReference type="RuleBase" id="RU361207"/>
    </source>
</evidence>
<dbReference type="InterPro" id="IPR012767">
    <property type="entry name" value="Trehalose_TreY"/>
</dbReference>
<dbReference type="Pfam" id="PF00128">
    <property type="entry name" value="Alpha-amylase"/>
    <property type="match status" value="1"/>
</dbReference>
<keyword evidence="5 10" id="KW-0328">Glycosyltransferase</keyword>
<evidence type="ECO:0000256" key="4">
    <source>
        <dbReference type="ARBA" id="ARBA00020295"/>
    </source>
</evidence>
<dbReference type="RefSeq" id="WP_377181764.1">
    <property type="nucleotide sequence ID" value="NZ_JBHUPD010000001.1"/>
</dbReference>
<feature type="domain" description="Glycosyl hydrolase family 13 catalytic" evidence="11">
    <location>
        <begin position="6"/>
        <end position="573"/>
    </location>
</feature>
<evidence type="ECO:0000256" key="7">
    <source>
        <dbReference type="ARBA" id="ARBA00023277"/>
    </source>
</evidence>
<dbReference type="NCBIfam" id="TIGR02401">
    <property type="entry name" value="trehalose_TreY"/>
    <property type="match status" value="1"/>
</dbReference>
<keyword evidence="13" id="KW-1185">Reference proteome</keyword>
<dbReference type="InterPro" id="IPR006047">
    <property type="entry name" value="GH13_cat_dom"/>
</dbReference>
<evidence type="ECO:0000256" key="1">
    <source>
        <dbReference type="ARBA" id="ARBA00000439"/>
    </source>
</evidence>
<evidence type="ECO:0000259" key="11">
    <source>
        <dbReference type="SMART" id="SM00642"/>
    </source>
</evidence>
<dbReference type="Pfam" id="PF02446">
    <property type="entry name" value="Glyco_hydro_77"/>
    <property type="match status" value="1"/>
</dbReference>
<dbReference type="InterPro" id="IPR017853">
    <property type="entry name" value="GH"/>
</dbReference>
<keyword evidence="6 10" id="KW-0808">Transferase</keyword>
<dbReference type="PANTHER" id="PTHR32438:SF5">
    <property type="entry name" value="4-ALPHA-GLUCANOTRANSFERASE DPE1, CHLOROPLASTIC_AMYLOPLASTIC"/>
    <property type="match status" value="1"/>
</dbReference>